<sequence length="109" mass="12801">MQSKKIRHFVDEEEQEYHRLLEEEEEMDDKEEVEAGAVIVIDNVDELCAMLVDEHRIMFQSHYKEEKRRQLSLLKCDLDKFGKVTNGATLRVVTDGDNSDADELEWEEG</sequence>
<protein>
    <submittedName>
        <fullName evidence="1">Uncharacterized protein</fullName>
    </submittedName>
</protein>
<proteinExistence type="predicted"/>
<dbReference type="AlphaFoldDB" id="A0A7S1Z889"/>
<gene>
    <name evidence="1" type="ORF">DBRI1063_LOCUS11663</name>
</gene>
<dbReference type="EMBL" id="HBGN01018293">
    <property type="protein sequence ID" value="CAD9331153.1"/>
    <property type="molecule type" value="Transcribed_RNA"/>
</dbReference>
<name>A0A7S1Z889_9STRA</name>
<organism evidence="1">
    <name type="scientific">Ditylum brightwellii</name>
    <dbReference type="NCBI Taxonomy" id="49249"/>
    <lineage>
        <taxon>Eukaryota</taxon>
        <taxon>Sar</taxon>
        <taxon>Stramenopiles</taxon>
        <taxon>Ochrophyta</taxon>
        <taxon>Bacillariophyta</taxon>
        <taxon>Mediophyceae</taxon>
        <taxon>Lithodesmiophycidae</taxon>
        <taxon>Lithodesmiales</taxon>
        <taxon>Lithodesmiaceae</taxon>
        <taxon>Ditylum</taxon>
    </lineage>
</organism>
<reference evidence="1" key="1">
    <citation type="submission" date="2021-01" db="EMBL/GenBank/DDBJ databases">
        <authorList>
            <person name="Corre E."/>
            <person name="Pelletier E."/>
            <person name="Niang G."/>
            <person name="Scheremetjew M."/>
            <person name="Finn R."/>
            <person name="Kale V."/>
            <person name="Holt S."/>
            <person name="Cochrane G."/>
            <person name="Meng A."/>
            <person name="Brown T."/>
            <person name="Cohen L."/>
        </authorList>
    </citation>
    <scope>NUCLEOTIDE SEQUENCE</scope>
    <source>
        <strain evidence="1">Pop2</strain>
    </source>
</reference>
<accession>A0A7S1Z889</accession>
<evidence type="ECO:0000313" key="1">
    <source>
        <dbReference type="EMBL" id="CAD9331153.1"/>
    </source>
</evidence>